<evidence type="ECO:0000313" key="3">
    <source>
        <dbReference type="Proteomes" id="UP000239800"/>
    </source>
</evidence>
<dbReference type="AlphaFoldDB" id="A0A2S7KRY8"/>
<proteinExistence type="predicted"/>
<dbReference type="SUPFAM" id="SSF51735">
    <property type="entry name" value="NAD(P)-binding Rossmann-fold domains"/>
    <property type="match status" value="1"/>
</dbReference>
<dbReference type="Pfam" id="PF13460">
    <property type="entry name" value="NAD_binding_10"/>
    <property type="match status" value="1"/>
</dbReference>
<dbReference type="Gene3D" id="3.40.50.720">
    <property type="entry name" value="NAD(P)-binding Rossmann-like Domain"/>
    <property type="match status" value="1"/>
</dbReference>
<sequence length="218" mass="23845">MGKSALILGASGLTGSYLLDRLLQSDQFQLVRALVRSPLGEEHSKLEEIKADMFDLKAVEELFQVDVVFCCIGTTKAKTPDKSMYMKIDKGIPEEAAKLSAKHGVPQFVVISAMGADAKSSIFYNRVKGEMEVSVLAQDIPHIHVLRPSLIGGQRQEKRGGEKIAQIFMGTFSWLVPANYKMIHPATIAQAMLNLALRPGDQKIYTSGEISQLATHGS</sequence>
<reference evidence="2 3" key="1">
    <citation type="submission" date="2016-11" db="EMBL/GenBank/DDBJ databases">
        <title>Trade-off between light-utilization and light-protection in marine flavobacteria.</title>
        <authorList>
            <person name="Kumagai Y."/>
        </authorList>
    </citation>
    <scope>NUCLEOTIDE SEQUENCE [LARGE SCALE GENOMIC DNA]</scope>
    <source>
        <strain evidence="2 3">NBRC 107741</strain>
    </source>
</reference>
<accession>A0A2S7KRY8</accession>
<feature type="domain" description="NAD(P)-binding" evidence="1">
    <location>
        <begin position="9"/>
        <end position="121"/>
    </location>
</feature>
<dbReference type="InterPro" id="IPR016040">
    <property type="entry name" value="NAD(P)-bd_dom"/>
</dbReference>
<organism evidence="2 3">
    <name type="scientific">Aureitalea marina</name>
    <dbReference type="NCBI Taxonomy" id="930804"/>
    <lineage>
        <taxon>Bacteria</taxon>
        <taxon>Pseudomonadati</taxon>
        <taxon>Bacteroidota</taxon>
        <taxon>Flavobacteriia</taxon>
        <taxon>Flavobacteriales</taxon>
        <taxon>Flavobacteriaceae</taxon>
        <taxon>Aureitalea</taxon>
    </lineage>
</organism>
<dbReference type="Proteomes" id="UP000239800">
    <property type="component" value="Unassembled WGS sequence"/>
</dbReference>
<name>A0A2S7KRY8_9FLAO</name>
<comment type="caution">
    <text evidence="2">The sequence shown here is derived from an EMBL/GenBank/DDBJ whole genome shotgun (WGS) entry which is preliminary data.</text>
</comment>
<gene>
    <name evidence="2" type="ORF">BST85_10970</name>
</gene>
<evidence type="ECO:0000313" key="2">
    <source>
        <dbReference type="EMBL" id="PQB05348.1"/>
    </source>
</evidence>
<dbReference type="RefSeq" id="WP_104813287.1">
    <property type="nucleotide sequence ID" value="NZ_MQUB01000001.1"/>
</dbReference>
<dbReference type="InterPro" id="IPR036291">
    <property type="entry name" value="NAD(P)-bd_dom_sf"/>
</dbReference>
<dbReference type="PANTHER" id="PTHR14097:SF7">
    <property type="entry name" value="OXIDOREDUCTASE HTATIP2"/>
    <property type="match status" value="1"/>
</dbReference>
<protein>
    <recommendedName>
        <fullName evidence="1">NAD(P)-binding domain-containing protein</fullName>
    </recommendedName>
</protein>
<evidence type="ECO:0000259" key="1">
    <source>
        <dbReference type="Pfam" id="PF13460"/>
    </source>
</evidence>
<dbReference type="PANTHER" id="PTHR14097">
    <property type="entry name" value="OXIDOREDUCTASE HTATIP2"/>
    <property type="match status" value="1"/>
</dbReference>
<dbReference type="OrthoDB" id="9798632at2"/>
<keyword evidence="3" id="KW-1185">Reference proteome</keyword>
<dbReference type="EMBL" id="MQUB01000001">
    <property type="protein sequence ID" value="PQB05348.1"/>
    <property type="molecule type" value="Genomic_DNA"/>
</dbReference>